<comment type="caution">
    <text evidence="1">The sequence shown here is derived from an EMBL/GenBank/DDBJ whole genome shotgun (WGS) entry which is preliminary data.</text>
</comment>
<proteinExistence type="predicted"/>
<sequence>MLPQPGAEFGSYDVGERIGRGGMGVVYRAVHRDLQREVALKVLSEQFSSDAEYRARFLSEARTLARLESPFVVSIHDAGERDSSLFLAMQLVPDGDLAAWLRQYGAVPPAMALDLLRQVTSGLLAAHEAGVLHRDIKASNVLLRRLGEGGVRAYLCDFGIAQTEDAGHTRTGGVVGTWAYLAPERHRGVPASVSSDLYALGCLLWVMLTGRTPYEAPSEMEVALAHMNAPVPQLPEHGPQERGINDLLRQLMAKDPAQRPASARALLPMLDRVSRGTGGPGPAPGRPAVAEAPPSAPAPAGRVASGDLPTHGRRRAEPGPASTPARGERRTTSGTGRGRWLLAAGLAGVVLVAGAVVGVLVLGGDDPEGGDGTVPLANVPFADDDQPGVVDADYTVTPCGDAGTATDALRVGGLLPLRSNDSTYRGPTTAGLGLAVSDINAAGGVLGQPVCQAVEEAGDRLDLESGEEGAAALIDQDMSVVVGPTRSEVAEAVVPEFRDAEVPLVGVGATDSELSGISPYFFRTIGDTTAYDDAFARLAQENSADTIAFVAQQGAPDQVEDRDRLLDAAEAAGSTCVWGCDDTELATDADFSDDAAAVVASGAETVVVLTEPTSTFMDAYAPAKTDANVVTVGGSFQLAVDGYPAFFGTVSALVNGARPNEGFVQRLGDWTAATDGPDLTISTLAAETYDAVVLAALAAVRGEATDGATIAANLRAVAGSEGGTECATFRRCAALLEGGHEVTYRGVAVDAPIDADNDLESGRFSVLGYDETGEIITEPVDEIVGTKSGADDAS</sequence>
<dbReference type="Proteomes" id="UP001261666">
    <property type="component" value="Unassembled WGS sequence"/>
</dbReference>
<evidence type="ECO:0000313" key="2">
    <source>
        <dbReference type="Proteomes" id="UP001261666"/>
    </source>
</evidence>
<name>A0ACC6IGS5_9ACTN</name>
<gene>
    <name evidence="1" type="ORF">QE364_001667</name>
</gene>
<evidence type="ECO:0000313" key="1">
    <source>
        <dbReference type="EMBL" id="MDR6209960.1"/>
    </source>
</evidence>
<accession>A0ACC6IGS5</accession>
<protein>
    <submittedName>
        <fullName evidence="1">ABC-type branched-subunit amino acid transport system substrate-binding protein</fullName>
    </submittedName>
</protein>
<keyword evidence="2" id="KW-1185">Reference proteome</keyword>
<reference evidence="1" key="1">
    <citation type="submission" date="2023-08" db="EMBL/GenBank/DDBJ databases">
        <title>Functional and genomic diversity of the sorghum phyllosphere microbiome.</title>
        <authorList>
            <person name="Shade A."/>
        </authorList>
    </citation>
    <scope>NUCLEOTIDE SEQUENCE</scope>
    <source>
        <strain evidence="1">SORGH_AS_0885</strain>
    </source>
</reference>
<dbReference type="EMBL" id="JAVIZJ010000004">
    <property type="protein sequence ID" value="MDR6209960.1"/>
    <property type="molecule type" value="Genomic_DNA"/>
</dbReference>
<organism evidence="1 2">
    <name type="scientific">Nocardioides zeae</name>
    <dbReference type="NCBI Taxonomy" id="1457234"/>
    <lineage>
        <taxon>Bacteria</taxon>
        <taxon>Bacillati</taxon>
        <taxon>Actinomycetota</taxon>
        <taxon>Actinomycetes</taxon>
        <taxon>Propionibacteriales</taxon>
        <taxon>Nocardioidaceae</taxon>
        <taxon>Nocardioides</taxon>
    </lineage>
</organism>